<evidence type="ECO:0000313" key="2">
    <source>
        <dbReference type="EMBL" id="RDH84885.1"/>
    </source>
</evidence>
<dbReference type="PANTHER" id="PTHR40072">
    <property type="entry name" value="MOLYBDOPTERIN-GUANINE DINUCLEOTIDE BIOSYNTHESIS ADAPTER PROTEIN-RELATED"/>
    <property type="match status" value="1"/>
</dbReference>
<dbReference type="AlphaFoldDB" id="A0A370DIZ2"/>
<dbReference type="InterPro" id="IPR004435">
    <property type="entry name" value="MobB_dom"/>
</dbReference>
<dbReference type="Proteomes" id="UP000254266">
    <property type="component" value="Unassembled WGS sequence"/>
</dbReference>
<reference evidence="2 3" key="1">
    <citation type="journal article" date="2018" name="ISME J.">
        <title>Endosymbiont genomes yield clues of tubeworm success.</title>
        <authorList>
            <person name="Li Y."/>
            <person name="Liles M.R."/>
            <person name="Halanych K.M."/>
        </authorList>
    </citation>
    <scope>NUCLEOTIDE SEQUENCE [LARGE SCALE GENOMIC DNA]</scope>
    <source>
        <strain evidence="2">A1464</strain>
    </source>
</reference>
<gene>
    <name evidence="2" type="primary">mobB</name>
    <name evidence="2" type="ORF">DIZ80_05315</name>
</gene>
<dbReference type="InterPro" id="IPR027417">
    <property type="entry name" value="P-loop_NTPase"/>
</dbReference>
<protein>
    <submittedName>
        <fullName evidence="2">Molybdopterin-guanine dinucleotide biosynthesis protein B</fullName>
    </submittedName>
</protein>
<name>A0A370DIZ2_9GAMM</name>
<dbReference type="SUPFAM" id="SSF52540">
    <property type="entry name" value="P-loop containing nucleoside triphosphate hydrolases"/>
    <property type="match status" value="1"/>
</dbReference>
<dbReference type="Gene3D" id="3.40.50.300">
    <property type="entry name" value="P-loop containing nucleotide triphosphate hydrolases"/>
    <property type="match status" value="1"/>
</dbReference>
<dbReference type="Pfam" id="PF03205">
    <property type="entry name" value="MobB"/>
    <property type="match status" value="1"/>
</dbReference>
<comment type="caution">
    <text evidence="2">The sequence shown here is derived from an EMBL/GenBank/DDBJ whole genome shotgun (WGS) entry which is preliminary data.</text>
</comment>
<accession>A0A370DIZ2</accession>
<dbReference type="InterPro" id="IPR052539">
    <property type="entry name" value="MGD_biosynthesis_adapter"/>
</dbReference>
<dbReference type="PANTHER" id="PTHR40072:SF1">
    <property type="entry name" value="MOLYBDOPTERIN-GUANINE DINUCLEOTIDE BIOSYNTHESIS ADAPTER PROTEIN"/>
    <property type="match status" value="1"/>
</dbReference>
<dbReference type="EMBL" id="QFXC01000007">
    <property type="protein sequence ID" value="RDH84885.1"/>
    <property type="molecule type" value="Genomic_DNA"/>
</dbReference>
<sequence>MSNQREKISYEKPLLGFAAFSGTGKTTLLLKLIPELKQRGLRIAVIKHAHHNFDMDTPGKDSYELRKAGAVPMLICSSKRTVITIENETEADPTLQQMLTHIPADSIDMILVEGFKKWPFDKIELHRESTGKPLMYPDDDKIIAIAHDDKTPLKDTNLPQLDINNVNAIADFVIQYHQQHGS</sequence>
<evidence type="ECO:0000259" key="1">
    <source>
        <dbReference type="Pfam" id="PF03205"/>
    </source>
</evidence>
<dbReference type="FunFam" id="3.40.50.300:FF:000920">
    <property type="entry name" value="Molybdopterin-guanine dinucleotide biosynthesis protein B"/>
    <property type="match status" value="1"/>
</dbReference>
<dbReference type="GO" id="GO:0006777">
    <property type="term" value="P:Mo-molybdopterin cofactor biosynthetic process"/>
    <property type="evidence" value="ECO:0007669"/>
    <property type="project" value="InterPro"/>
</dbReference>
<dbReference type="NCBIfam" id="TIGR00176">
    <property type="entry name" value="mobB"/>
    <property type="match status" value="1"/>
</dbReference>
<keyword evidence="3" id="KW-1185">Reference proteome</keyword>
<proteinExistence type="predicted"/>
<evidence type="ECO:0000313" key="3">
    <source>
        <dbReference type="Proteomes" id="UP000254266"/>
    </source>
</evidence>
<feature type="domain" description="Molybdopterin-guanine dinucleotide biosynthesis protein B (MobB)" evidence="1">
    <location>
        <begin position="15"/>
        <end position="148"/>
    </location>
</feature>
<dbReference type="CDD" id="cd03116">
    <property type="entry name" value="MobB"/>
    <property type="match status" value="1"/>
</dbReference>
<dbReference type="GO" id="GO:0005525">
    <property type="term" value="F:GTP binding"/>
    <property type="evidence" value="ECO:0007669"/>
    <property type="project" value="InterPro"/>
</dbReference>
<organism evidence="2 3">
    <name type="scientific">endosymbiont of Galathealinum brachiosum</name>
    <dbReference type="NCBI Taxonomy" id="2200906"/>
    <lineage>
        <taxon>Bacteria</taxon>
        <taxon>Pseudomonadati</taxon>
        <taxon>Pseudomonadota</taxon>
        <taxon>Gammaproteobacteria</taxon>
        <taxon>sulfur-oxidizing symbionts</taxon>
    </lineage>
</organism>